<evidence type="ECO:0000313" key="3">
    <source>
        <dbReference type="EMBL" id="MFC7615290.1"/>
    </source>
</evidence>
<dbReference type="Gene3D" id="3.30.2140.10">
    <property type="entry name" value="Arylamine N-acetyltransferase"/>
    <property type="match status" value="1"/>
</dbReference>
<dbReference type="SUPFAM" id="SSF54001">
    <property type="entry name" value="Cysteine proteinases"/>
    <property type="match status" value="1"/>
</dbReference>
<proteinExistence type="inferred from homology"/>
<dbReference type="EMBL" id="JBHTEY010000004">
    <property type="protein sequence ID" value="MFC7615290.1"/>
    <property type="molecule type" value="Genomic_DNA"/>
</dbReference>
<comment type="similarity">
    <text evidence="1 2">Belongs to the arylamine N-acetyltransferase family.</text>
</comment>
<organism evidence="3 4">
    <name type="scientific">Actinokineospora soli</name>
    <dbReference type="NCBI Taxonomy" id="1048753"/>
    <lineage>
        <taxon>Bacteria</taxon>
        <taxon>Bacillati</taxon>
        <taxon>Actinomycetota</taxon>
        <taxon>Actinomycetes</taxon>
        <taxon>Pseudonocardiales</taxon>
        <taxon>Pseudonocardiaceae</taxon>
        <taxon>Actinokineospora</taxon>
    </lineage>
</organism>
<protein>
    <submittedName>
        <fullName evidence="3">Arylamine N-acetyltransferase</fullName>
    </submittedName>
</protein>
<keyword evidence="4" id="KW-1185">Reference proteome</keyword>
<reference evidence="4" key="1">
    <citation type="journal article" date="2019" name="Int. J. Syst. Evol. Microbiol.">
        <title>The Global Catalogue of Microorganisms (GCM) 10K type strain sequencing project: providing services to taxonomists for standard genome sequencing and annotation.</title>
        <authorList>
            <consortium name="The Broad Institute Genomics Platform"/>
            <consortium name="The Broad Institute Genome Sequencing Center for Infectious Disease"/>
            <person name="Wu L."/>
            <person name="Ma J."/>
        </authorList>
    </citation>
    <scope>NUCLEOTIDE SEQUENCE [LARGE SCALE GENOMIC DNA]</scope>
    <source>
        <strain evidence="4">JCM 17695</strain>
    </source>
</reference>
<evidence type="ECO:0000256" key="1">
    <source>
        <dbReference type="ARBA" id="ARBA00006547"/>
    </source>
</evidence>
<dbReference type="InterPro" id="IPR001447">
    <property type="entry name" value="Arylamine_N-AcTrfase"/>
</dbReference>
<dbReference type="InterPro" id="IPR038765">
    <property type="entry name" value="Papain-like_cys_pep_sf"/>
</dbReference>
<evidence type="ECO:0000256" key="2">
    <source>
        <dbReference type="RuleBase" id="RU003452"/>
    </source>
</evidence>
<dbReference type="PRINTS" id="PR01543">
    <property type="entry name" value="ANATRNSFRASE"/>
</dbReference>
<dbReference type="PANTHER" id="PTHR11786:SF0">
    <property type="entry name" value="ARYLAMINE N-ACETYLTRANSFERASE 4-RELATED"/>
    <property type="match status" value="1"/>
</dbReference>
<accession>A0ABW2TNC7</accession>
<dbReference type="Pfam" id="PF00797">
    <property type="entry name" value="Acetyltransf_2"/>
    <property type="match status" value="1"/>
</dbReference>
<evidence type="ECO:0000313" key="4">
    <source>
        <dbReference type="Proteomes" id="UP001596512"/>
    </source>
</evidence>
<name>A0ABW2TNC7_9PSEU</name>
<dbReference type="PANTHER" id="PTHR11786">
    <property type="entry name" value="N-HYDROXYARYLAMINE O-ACETYLTRANSFERASE"/>
    <property type="match status" value="1"/>
</dbReference>
<comment type="caution">
    <text evidence="3">The sequence shown here is derived from an EMBL/GenBank/DDBJ whole genome shotgun (WGS) entry which is preliminary data.</text>
</comment>
<sequence length="277" mass="29997">MTIALDYNPDAAPDWTPEALDLDAYLARVDHPAIAAPTAAGLRSLHAAHVAAIPFENVDVLTGRHPGARLPAVADKLVTRRRGGYCFEHSTLFAAVLERFGYPVRRHLARVHPQGSGARTHMMLLVDTDEGTHLADVGFGASMWAPVPLVDGAEVDQAGWLTRLVALPDGRWVLTRRGEQGWTAEHEFADDRPLRPVDVDLAHHYTATGPDSPFTKKLLVKRLEPGMATVLHGRELTVRHADGGVETRTVAPGELGELLAQLGLVLDDADLAEIAAR</sequence>
<dbReference type="Gene3D" id="2.40.128.150">
    <property type="entry name" value="Cysteine proteinases"/>
    <property type="match status" value="1"/>
</dbReference>
<dbReference type="Proteomes" id="UP001596512">
    <property type="component" value="Unassembled WGS sequence"/>
</dbReference>
<gene>
    <name evidence="3" type="ORF">ACFQV2_19060</name>
</gene>